<evidence type="ECO:0000313" key="3">
    <source>
        <dbReference type="Proteomes" id="UP001278766"/>
    </source>
</evidence>
<evidence type="ECO:0000256" key="1">
    <source>
        <dbReference type="SAM" id="MobiDB-lite"/>
    </source>
</evidence>
<feature type="compositionally biased region" description="Low complexity" evidence="1">
    <location>
        <begin position="47"/>
        <end position="58"/>
    </location>
</feature>
<comment type="caution">
    <text evidence="2">The sequence shown here is derived from an EMBL/GenBank/DDBJ whole genome shotgun (WGS) entry which is preliminary data.</text>
</comment>
<dbReference type="GeneID" id="87836926"/>
<name>A0AAE0HQZ3_9PEZI</name>
<dbReference type="AlphaFoldDB" id="A0AAE0HQZ3"/>
<reference evidence="2" key="2">
    <citation type="submission" date="2023-06" db="EMBL/GenBank/DDBJ databases">
        <authorList>
            <consortium name="Lawrence Berkeley National Laboratory"/>
            <person name="Haridas S."/>
            <person name="Hensen N."/>
            <person name="Bonometti L."/>
            <person name="Westerberg I."/>
            <person name="Brannstrom I.O."/>
            <person name="Guillou S."/>
            <person name="Cros-Aarteil S."/>
            <person name="Calhoun S."/>
            <person name="Kuo A."/>
            <person name="Mondo S."/>
            <person name="Pangilinan J."/>
            <person name="Riley R."/>
            <person name="Labutti K."/>
            <person name="Andreopoulos B."/>
            <person name="Lipzen A."/>
            <person name="Chen C."/>
            <person name="Yanf M."/>
            <person name="Daum C."/>
            <person name="Ng V."/>
            <person name="Clum A."/>
            <person name="Steindorff A."/>
            <person name="Ohm R."/>
            <person name="Martin F."/>
            <person name="Silar P."/>
            <person name="Natvig D."/>
            <person name="Lalanne C."/>
            <person name="Gautier V."/>
            <person name="Ament-Velasquez S.L."/>
            <person name="Kruys A."/>
            <person name="Hutchinson M.I."/>
            <person name="Powell A.J."/>
            <person name="Barry K."/>
            <person name="Miller A.N."/>
            <person name="Grigoriev I.V."/>
            <person name="Debuchy R."/>
            <person name="Gladieux P."/>
            <person name="Thoren M.H."/>
            <person name="Johannesson H."/>
        </authorList>
    </citation>
    <scope>NUCLEOTIDE SEQUENCE</scope>
    <source>
        <strain evidence="2">CBS 168.71</strain>
    </source>
</reference>
<dbReference type="RefSeq" id="XP_062664368.1">
    <property type="nucleotide sequence ID" value="XM_062799978.1"/>
</dbReference>
<feature type="region of interest" description="Disordered" evidence="1">
    <location>
        <begin position="16"/>
        <end position="83"/>
    </location>
</feature>
<organism evidence="2 3">
    <name type="scientific">Chaetomium fimeti</name>
    <dbReference type="NCBI Taxonomy" id="1854472"/>
    <lineage>
        <taxon>Eukaryota</taxon>
        <taxon>Fungi</taxon>
        <taxon>Dikarya</taxon>
        <taxon>Ascomycota</taxon>
        <taxon>Pezizomycotina</taxon>
        <taxon>Sordariomycetes</taxon>
        <taxon>Sordariomycetidae</taxon>
        <taxon>Sordariales</taxon>
        <taxon>Chaetomiaceae</taxon>
        <taxon>Chaetomium</taxon>
    </lineage>
</organism>
<evidence type="ECO:0000313" key="2">
    <source>
        <dbReference type="EMBL" id="KAK3300854.1"/>
    </source>
</evidence>
<dbReference type="EMBL" id="JAUEPN010000001">
    <property type="protein sequence ID" value="KAK3300854.1"/>
    <property type="molecule type" value="Genomic_DNA"/>
</dbReference>
<proteinExistence type="predicted"/>
<sequence length="140" mass="14604">MSTCAGTVAAVLARDTSPTDTTGETWDVRPWRHPSCAQQPSTRYHSPRLALALPQPLRSRIRPQMQQSPRSPSHATLGKDGAGHRGEGNRCFCGAFHGAPSDAPSGAGSLLSTQIGSSLGNRSAGLGKCLIEAALRVTGC</sequence>
<accession>A0AAE0HQZ3</accession>
<protein>
    <submittedName>
        <fullName evidence="2">Uncharacterized protein</fullName>
    </submittedName>
</protein>
<keyword evidence="3" id="KW-1185">Reference proteome</keyword>
<gene>
    <name evidence="2" type="ORF">B0H64DRAFT_25248</name>
</gene>
<dbReference type="Proteomes" id="UP001278766">
    <property type="component" value="Unassembled WGS sequence"/>
</dbReference>
<reference evidence="2" key="1">
    <citation type="journal article" date="2023" name="Mol. Phylogenet. Evol.">
        <title>Genome-scale phylogeny and comparative genomics of the fungal order Sordariales.</title>
        <authorList>
            <person name="Hensen N."/>
            <person name="Bonometti L."/>
            <person name="Westerberg I."/>
            <person name="Brannstrom I.O."/>
            <person name="Guillou S."/>
            <person name="Cros-Aarteil S."/>
            <person name="Calhoun S."/>
            <person name="Haridas S."/>
            <person name="Kuo A."/>
            <person name="Mondo S."/>
            <person name="Pangilinan J."/>
            <person name="Riley R."/>
            <person name="LaButti K."/>
            <person name="Andreopoulos B."/>
            <person name="Lipzen A."/>
            <person name="Chen C."/>
            <person name="Yan M."/>
            <person name="Daum C."/>
            <person name="Ng V."/>
            <person name="Clum A."/>
            <person name="Steindorff A."/>
            <person name="Ohm R.A."/>
            <person name="Martin F."/>
            <person name="Silar P."/>
            <person name="Natvig D.O."/>
            <person name="Lalanne C."/>
            <person name="Gautier V."/>
            <person name="Ament-Velasquez S.L."/>
            <person name="Kruys A."/>
            <person name="Hutchinson M.I."/>
            <person name="Powell A.J."/>
            <person name="Barry K."/>
            <person name="Miller A.N."/>
            <person name="Grigoriev I.V."/>
            <person name="Debuchy R."/>
            <person name="Gladieux P."/>
            <person name="Hiltunen Thoren M."/>
            <person name="Johannesson H."/>
        </authorList>
    </citation>
    <scope>NUCLEOTIDE SEQUENCE</scope>
    <source>
        <strain evidence="2">CBS 168.71</strain>
    </source>
</reference>
<feature type="compositionally biased region" description="Polar residues" evidence="1">
    <location>
        <begin position="64"/>
        <end position="74"/>
    </location>
</feature>